<accession>W4LNU9</accession>
<dbReference type="HOGENOM" id="CLU_119412_1_2_7"/>
<organism evidence="3 4">
    <name type="scientific">Entotheonella factor</name>
    <dbReference type="NCBI Taxonomy" id="1429438"/>
    <lineage>
        <taxon>Bacteria</taxon>
        <taxon>Pseudomonadati</taxon>
        <taxon>Nitrospinota/Tectimicrobiota group</taxon>
        <taxon>Candidatus Tectimicrobiota</taxon>
        <taxon>Candidatus Entotheonellia</taxon>
        <taxon>Candidatus Entotheonellales</taxon>
        <taxon>Candidatus Entotheonellaceae</taxon>
        <taxon>Candidatus Entotheonella</taxon>
    </lineage>
</organism>
<proteinExistence type="predicted"/>
<reference evidence="3 4" key="1">
    <citation type="journal article" date="2014" name="Nature">
        <title>An environmental bacterial taxon with a large and distinct metabolic repertoire.</title>
        <authorList>
            <person name="Wilson M.C."/>
            <person name="Mori T."/>
            <person name="Ruckert C."/>
            <person name="Uria A.R."/>
            <person name="Helf M.J."/>
            <person name="Takada K."/>
            <person name="Gernert C."/>
            <person name="Steffens U.A."/>
            <person name="Heycke N."/>
            <person name="Schmitt S."/>
            <person name="Rinke C."/>
            <person name="Helfrich E.J."/>
            <person name="Brachmann A.O."/>
            <person name="Gurgui C."/>
            <person name="Wakimoto T."/>
            <person name="Kracht M."/>
            <person name="Crusemann M."/>
            <person name="Hentschel U."/>
            <person name="Abe I."/>
            <person name="Matsunaga S."/>
            <person name="Kalinowski J."/>
            <person name="Takeyama H."/>
            <person name="Piel J."/>
        </authorList>
    </citation>
    <scope>NUCLEOTIDE SEQUENCE [LARGE SCALE GENOMIC DNA]</scope>
    <source>
        <strain evidence="4">TSY1</strain>
    </source>
</reference>
<evidence type="ECO:0008006" key="5">
    <source>
        <dbReference type="Google" id="ProtNLM"/>
    </source>
</evidence>
<sequence>MELLRPLPTPITPEAQPYWDGLKENKLMLPTCDDCGKAHFYPRIICPYCHSRNISWVQASGKGKLYSFEIAYRSLNRAFKVELPVVLAMVELEEGPRIMSNLINIEPDPAVIKCDMPVEVVFEKLTDDCTISLFQPAQ</sequence>
<dbReference type="SUPFAM" id="SSF50249">
    <property type="entry name" value="Nucleic acid-binding proteins"/>
    <property type="match status" value="1"/>
</dbReference>
<dbReference type="PANTHER" id="PTHR34075:SF5">
    <property type="entry name" value="BLR3430 PROTEIN"/>
    <property type="match status" value="1"/>
</dbReference>
<name>W4LNU9_ENTF1</name>
<dbReference type="EMBL" id="AZHW01000486">
    <property type="protein sequence ID" value="ETW99071.1"/>
    <property type="molecule type" value="Genomic_DNA"/>
</dbReference>
<dbReference type="PANTHER" id="PTHR34075">
    <property type="entry name" value="BLR3430 PROTEIN"/>
    <property type="match status" value="1"/>
</dbReference>
<gene>
    <name evidence="3" type="ORF">ETSY1_16310</name>
</gene>
<keyword evidence="4" id="KW-1185">Reference proteome</keyword>
<dbReference type="Proteomes" id="UP000019141">
    <property type="component" value="Unassembled WGS sequence"/>
</dbReference>
<protein>
    <recommendedName>
        <fullName evidence="5">DNA-binding protein</fullName>
    </recommendedName>
</protein>
<dbReference type="InterPro" id="IPR022002">
    <property type="entry name" value="ChsH2_Znr"/>
</dbReference>
<feature type="domain" description="ChsH2 C-terminal OB-fold" evidence="1">
    <location>
        <begin position="56"/>
        <end position="123"/>
    </location>
</feature>
<feature type="domain" description="ChsH2 rubredoxin-like zinc ribbon" evidence="2">
    <location>
        <begin position="19"/>
        <end position="54"/>
    </location>
</feature>
<dbReference type="InterPro" id="IPR052513">
    <property type="entry name" value="Thioester_dehydratase-like"/>
</dbReference>
<evidence type="ECO:0000313" key="4">
    <source>
        <dbReference type="Proteomes" id="UP000019141"/>
    </source>
</evidence>
<evidence type="ECO:0000259" key="1">
    <source>
        <dbReference type="Pfam" id="PF01796"/>
    </source>
</evidence>
<dbReference type="AlphaFoldDB" id="W4LNU9"/>
<dbReference type="Gene3D" id="6.10.30.10">
    <property type="match status" value="1"/>
</dbReference>
<comment type="caution">
    <text evidence="3">The sequence shown here is derived from an EMBL/GenBank/DDBJ whole genome shotgun (WGS) entry which is preliminary data.</text>
</comment>
<evidence type="ECO:0000313" key="3">
    <source>
        <dbReference type="EMBL" id="ETW99071.1"/>
    </source>
</evidence>
<dbReference type="Pfam" id="PF12172">
    <property type="entry name" value="zf-ChsH2"/>
    <property type="match status" value="1"/>
</dbReference>
<evidence type="ECO:0000259" key="2">
    <source>
        <dbReference type="Pfam" id="PF12172"/>
    </source>
</evidence>
<dbReference type="InterPro" id="IPR002878">
    <property type="entry name" value="ChsH2_C"/>
</dbReference>
<dbReference type="Pfam" id="PF01796">
    <property type="entry name" value="OB_ChsH2_C"/>
    <property type="match status" value="1"/>
</dbReference>
<dbReference type="InterPro" id="IPR012340">
    <property type="entry name" value="NA-bd_OB-fold"/>
</dbReference>